<feature type="non-terminal residue" evidence="26">
    <location>
        <position position="919"/>
    </location>
</feature>
<evidence type="ECO:0000256" key="17">
    <source>
        <dbReference type="ARBA" id="ARBA00023180"/>
    </source>
</evidence>
<evidence type="ECO:0000256" key="10">
    <source>
        <dbReference type="ARBA" id="ARBA00022723"/>
    </source>
</evidence>
<dbReference type="PANTHER" id="PTHR42881:SF2">
    <property type="entry name" value="PROLYL ENDOPEPTIDASE"/>
    <property type="match status" value="1"/>
</dbReference>
<dbReference type="Pfam" id="PF03360">
    <property type="entry name" value="Glyco_transf_43"/>
    <property type="match status" value="1"/>
</dbReference>
<dbReference type="OMA" id="TKGTHEM"/>
<evidence type="ECO:0000256" key="14">
    <source>
        <dbReference type="ARBA" id="ARBA00022989"/>
    </source>
</evidence>
<evidence type="ECO:0000256" key="15">
    <source>
        <dbReference type="ARBA" id="ARBA00023034"/>
    </source>
</evidence>
<keyword evidence="10 21" id="KW-0479">Metal-binding</keyword>
<dbReference type="InterPro" id="IPR029044">
    <property type="entry name" value="Nucleotide-diphossugar_trans"/>
</dbReference>
<evidence type="ECO:0000256" key="13">
    <source>
        <dbReference type="ARBA" id="ARBA00022968"/>
    </source>
</evidence>
<sequence length="919" mass="104390">MSSMKYPSPRRDASVVEEHFGIKVADPYRWMEDPDSQETKDFVDQQNAVSQPFIESCSEREEIKRELTKLWNYPKYGVPHRHGKKYYFSKNNGIQNQRIDHRVEVRCQNYPEVLTKIKFSPLTWTHDSKGIFYGYYPDHVTGADGRDTASHDNQKLYYHRIGTPQSEDVLCVDFPEHPKWRVEGEVSDCGRYLLVCPGVDCQDNLVFFADLEALPNGITGKISLTQIIFKFEADYQYVTNTGSKFVFRSNKNAPRYQLICIDLEHPEEKNWSILIPEHESNILEWATCVDQDKLVVCYMEDVKSILKTHDLNSGAVLHEFPLGVGSIVGVSGEKKHSELFYKFSSMITPGIIYFVDMSTKNPVPKVFIKTEIEGLDESKCEVKQVFYPSKDGTKIPMFIAHRKDEKLDGNSPCLLYGYGGFNVSLTPSFSISQLFFIQHFGVLAIPNIRGGGEYGRTWHDGGRLLNKQNVFDDFVAAAEFLVQNKYTRKEKLTIKGGSNGGLLVGACLNQRPDLFGAGVAAVGYDSLYIRMCHNALPELGHKLNRTQPVLYIVTPTFARREQVAELTRLAQTLLHVSNMIWFVIEDATECLPMVGEHLARHQIPYVHMVSPLPEMFLGKGKKPRGVSQRNAAIQWILTHPELPDGVLYFADDDNTYDLRLFEDIRKTKKVSMFPVGLLANTGVSSPVVMNGRVVGFSDPWFAKRKFPLDMSGFAVNIRLLSYNPSRVPMPFIPGYQEDKFLQGLVSSWEDIEPLAENCTKVWVWHTTTVETPAGSFRSNSPGTNLQDLFQELQSTVMDMIRFHKFTIGHAWCSDFGNPETEEHFKYLLTYSPLHNIRVPEGDVQYPCVLLTTADHDDRVVPSHSLKFIAELQQTLREVQKQTNPLLIRVETKAGHGGGKPTSKSIEEITDVLCFLVKTL</sequence>
<dbReference type="EMBL" id="VCGU01000008">
    <property type="protein sequence ID" value="TRY71874.1"/>
    <property type="molecule type" value="Genomic_DNA"/>
</dbReference>
<dbReference type="EC" id="2.4.1.135" evidence="23"/>
<evidence type="ECO:0000256" key="8">
    <source>
        <dbReference type="ARBA" id="ARBA00022679"/>
    </source>
</evidence>
<dbReference type="GO" id="GO:0000139">
    <property type="term" value="C:Golgi membrane"/>
    <property type="evidence" value="ECO:0007669"/>
    <property type="project" value="UniProtKB-SubCell"/>
</dbReference>
<feature type="active site" description="Proton donor/acceptor" evidence="20">
    <location>
        <position position="737"/>
    </location>
</feature>
<feature type="domain" description="Peptidase S9A N-terminal" evidence="25">
    <location>
        <begin position="7"/>
        <end position="103"/>
    </location>
</feature>
<keyword evidence="12" id="KW-0720">Serine protease</keyword>
<keyword evidence="11" id="KW-0378">Hydrolase</keyword>
<dbReference type="AlphaFoldDB" id="A0A553P2H2"/>
<evidence type="ECO:0000313" key="26">
    <source>
        <dbReference type="EMBL" id="TRY71874.1"/>
    </source>
</evidence>
<dbReference type="InterPro" id="IPR001375">
    <property type="entry name" value="Peptidase_S9_cat"/>
</dbReference>
<dbReference type="Proteomes" id="UP000318571">
    <property type="component" value="Chromosome 7"/>
</dbReference>
<proteinExistence type="inferred from homology"/>
<gene>
    <name evidence="26" type="ORF">TCAL_10379</name>
</gene>
<evidence type="ECO:0000256" key="2">
    <source>
        <dbReference type="ARBA" id="ARBA00001936"/>
    </source>
</evidence>
<dbReference type="PANTHER" id="PTHR42881">
    <property type="entry name" value="PROLYL ENDOPEPTIDASE"/>
    <property type="match status" value="1"/>
</dbReference>
<evidence type="ECO:0000256" key="18">
    <source>
        <dbReference type="ARBA" id="ARBA00023211"/>
    </source>
</evidence>
<dbReference type="InterPro" id="IPR051167">
    <property type="entry name" value="Prolyl_oligopep/macrocyclase"/>
</dbReference>
<evidence type="ECO:0000256" key="20">
    <source>
        <dbReference type="PIRSR" id="PIRSR605027-1"/>
    </source>
</evidence>
<feature type="domain" description="Peptidase S9A N-terminal" evidence="25">
    <location>
        <begin position="108"/>
        <end position="362"/>
    </location>
</feature>
<dbReference type="Gene3D" id="3.40.50.1820">
    <property type="entry name" value="alpha/beta hydrolase"/>
    <property type="match status" value="3"/>
</dbReference>
<feature type="binding site" evidence="21">
    <location>
        <position position="653"/>
    </location>
    <ligand>
        <name>Mn(2+)</name>
        <dbReference type="ChEBI" id="CHEBI:29035"/>
    </ligand>
</feature>
<dbReference type="Pfam" id="PF00326">
    <property type="entry name" value="Peptidase_S9"/>
    <property type="match status" value="2"/>
</dbReference>
<evidence type="ECO:0000259" key="25">
    <source>
        <dbReference type="Pfam" id="PF02897"/>
    </source>
</evidence>
<dbReference type="PRINTS" id="PR00862">
    <property type="entry name" value="PROLIGOPTASE"/>
</dbReference>
<evidence type="ECO:0000256" key="7">
    <source>
        <dbReference type="ARBA" id="ARBA00022670"/>
    </source>
</evidence>
<dbReference type="FunFam" id="3.90.550.10:FF:000044">
    <property type="entry name" value="Galactosylgalactosylxylosylprotein 3-beta-glucuronosyltransferase"/>
    <property type="match status" value="1"/>
</dbReference>
<comment type="similarity">
    <text evidence="6 23">Belongs to the glycosyltransferase 43 family.</text>
</comment>
<evidence type="ECO:0000256" key="12">
    <source>
        <dbReference type="ARBA" id="ARBA00022825"/>
    </source>
</evidence>
<evidence type="ECO:0000256" key="21">
    <source>
        <dbReference type="PIRSR" id="PIRSR605027-3"/>
    </source>
</evidence>
<dbReference type="Pfam" id="PF02897">
    <property type="entry name" value="Peptidase_S9_N"/>
    <property type="match status" value="2"/>
</dbReference>
<dbReference type="GO" id="GO:0006508">
    <property type="term" value="P:proteolysis"/>
    <property type="evidence" value="ECO:0007669"/>
    <property type="project" value="UniProtKB-KW"/>
</dbReference>
<evidence type="ECO:0000256" key="19">
    <source>
        <dbReference type="ARBA" id="ARBA00047979"/>
    </source>
</evidence>
<dbReference type="FunFam" id="2.130.10.120:FF:000001">
    <property type="entry name" value="Prolyl endopeptidase"/>
    <property type="match status" value="1"/>
</dbReference>
<dbReference type="PROSITE" id="PS00708">
    <property type="entry name" value="PRO_ENDOPEP_SER"/>
    <property type="match status" value="1"/>
</dbReference>
<feature type="domain" description="Peptidase S9 prolyl oligopeptidase catalytic" evidence="24">
    <location>
        <begin position="793"/>
        <end position="919"/>
    </location>
</feature>
<keyword evidence="7" id="KW-0645">Protease</keyword>
<dbReference type="STRING" id="6832.A0A553P2H2"/>
<dbReference type="InterPro" id="IPR002470">
    <property type="entry name" value="Peptidase_S9A"/>
</dbReference>
<dbReference type="Gene3D" id="3.90.550.10">
    <property type="entry name" value="Spore Coat Polysaccharide Biosynthesis Protein SpsA, Chain A"/>
    <property type="match status" value="1"/>
</dbReference>
<dbReference type="GO" id="GO:0070012">
    <property type="term" value="F:oligopeptidase activity"/>
    <property type="evidence" value="ECO:0007669"/>
    <property type="project" value="TreeGrafter"/>
</dbReference>
<keyword evidence="15 23" id="KW-0333">Golgi apparatus</keyword>
<dbReference type="GO" id="GO:0046872">
    <property type="term" value="F:metal ion binding"/>
    <property type="evidence" value="ECO:0007669"/>
    <property type="project" value="UniProtKB-KW"/>
</dbReference>
<evidence type="ECO:0000256" key="5">
    <source>
        <dbReference type="ARBA" id="ARBA00005228"/>
    </source>
</evidence>
<evidence type="ECO:0000256" key="22">
    <source>
        <dbReference type="PIRSR" id="PIRSR605027-6"/>
    </source>
</evidence>
<reference evidence="26 27" key="1">
    <citation type="journal article" date="2018" name="Nat. Ecol. Evol.">
        <title>Genomic signatures of mitonuclear coevolution across populations of Tigriopus californicus.</title>
        <authorList>
            <person name="Barreto F.S."/>
            <person name="Watson E.T."/>
            <person name="Lima T.G."/>
            <person name="Willett C.S."/>
            <person name="Edmands S."/>
            <person name="Li W."/>
            <person name="Burton R.S."/>
        </authorList>
    </citation>
    <scope>NUCLEOTIDE SEQUENCE [LARGE SCALE GENOMIC DNA]</scope>
    <source>
        <strain evidence="26 27">San Diego</strain>
    </source>
</reference>
<keyword evidence="18 21" id="KW-0464">Manganese</keyword>
<keyword evidence="27" id="KW-1185">Reference proteome</keyword>
<organism evidence="26 27">
    <name type="scientific">Tigriopus californicus</name>
    <name type="common">Marine copepod</name>
    <dbReference type="NCBI Taxonomy" id="6832"/>
    <lineage>
        <taxon>Eukaryota</taxon>
        <taxon>Metazoa</taxon>
        <taxon>Ecdysozoa</taxon>
        <taxon>Arthropoda</taxon>
        <taxon>Crustacea</taxon>
        <taxon>Multicrustacea</taxon>
        <taxon>Hexanauplia</taxon>
        <taxon>Copepoda</taxon>
        <taxon>Harpacticoida</taxon>
        <taxon>Harpacticidae</taxon>
        <taxon>Tigriopus</taxon>
    </lineage>
</organism>
<keyword evidence="13 23" id="KW-0735">Signal-anchor</keyword>
<comment type="caution">
    <text evidence="26">The sequence shown here is derived from an EMBL/GenBank/DDBJ whole genome shotgun (WGS) entry which is preliminary data.</text>
</comment>
<dbReference type="UniPathway" id="UPA00378"/>
<evidence type="ECO:0000259" key="24">
    <source>
        <dbReference type="Pfam" id="PF00326"/>
    </source>
</evidence>
<keyword evidence="17 22" id="KW-0325">Glycoprotein</keyword>
<comment type="subcellular location">
    <subcellularLocation>
        <location evidence="3 23">Golgi apparatus membrane</location>
        <topology evidence="3 23">Single-pass type II membrane protein</topology>
    </subcellularLocation>
</comment>
<comment type="cofactor">
    <cofactor evidence="2 21 23">
        <name>Mn(2+)</name>
        <dbReference type="ChEBI" id="CHEBI:29035"/>
    </cofactor>
</comment>
<dbReference type="SUPFAM" id="SSF53448">
    <property type="entry name" value="Nucleotide-diphospho-sugar transferases"/>
    <property type="match status" value="1"/>
</dbReference>
<evidence type="ECO:0000313" key="27">
    <source>
        <dbReference type="Proteomes" id="UP000318571"/>
    </source>
</evidence>
<dbReference type="GO" id="GO:0005829">
    <property type="term" value="C:cytosol"/>
    <property type="evidence" value="ECO:0007669"/>
    <property type="project" value="TreeGrafter"/>
</dbReference>
<dbReference type="SUPFAM" id="SSF53474">
    <property type="entry name" value="alpha/beta-Hydrolases"/>
    <property type="match status" value="2"/>
</dbReference>
<keyword evidence="8 23" id="KW-0808">Transferase</keyword>
<comment type="catalytic activity">
    <reaction evidence="1">
        <text>Hydrolysis of Pro-|-Xaa &gt;&gt; Ala-|-Xaa in oligopeptides.</text>
        <dbReference type="EC" id="3.4.21.26"/>
    </reaction>
</comment>
<comment type="similarity">
    <text evidence="5">Belongs to the peptidase S9A family.</text>
</comment>
<evidence type="ECO:0000256" key="23">
    <source>
        <dbReference type="RuleBase" id="RU363127"/>
    </source>
</evidence>
<comment type="catalytic activity">
    <reaction evidence="19 23">
        <text>3-O-(beta-D-galactosyl-(1-&gt;3)-beta-D-galactosyl-(1-&gt;4)-beta-D-xylosyl)-L-seryl-[protein] + UDP-alpha-D-glucuronate = 3-O-(beta-D-GlcA-(1-&gt;3)-beta-D-Gal-(1-&gt;3)-beta-D-Gal-(1-&gt;4)-beta-D-Xyl)-L-seryl-[protein] + UDP + H(+)</text>
        <dbReference type="Rhea" id="RHEA:24168"/>
        <dbReference type="Rhea" id="RHEA-COMP:12571"/>
        <dbReference type="Rhea" id="RHEA-COMP:12573"/>
        <dbReference type="ChEBI" id="CHEBI:15378"/>
        <dbReference type="ChEBI" id="CHEBI:58052"/>
        <dbReference type="ChEBI" id="CHEBI:58223"/>
        <dbReference type="ChEBI" id="CHEBI:132090"/>
        <dbReference type="ChEBI" id="CHEBI:132093"/>
        <dbReference type="EC" id="2.4.1.135"/>
    </reaction>
</comment>
<dbReference type="InterPro" id="IPR002471">
    <property type="entry name" value="Pept_S9_AS"/>
</dbReference>
<keyword evidence="16" id="KW-0472">Membrane</keyword>
<dbReference type="InterPro" id="IPR023302">
    <property type="entry name" value="Pept_S9A_N"/>
</dbReference>
<evidence type="ECO:0000256" key="4">
    <source>
        <dbReference type="ARBA" id="ARBA00004922"/>
    </source>
</evidence>
<keyword evidence="14" id="KW-1133">Transmembrane helix</keyword>
<accession>A0A553P2H2</accession>
<protein>
    <recommendedName>
        <fullName evidence="23">Galactosylgalactosylxylosylprotein 3-beta-glucuronosyltransferase</fullName>
        <ecNumber evidence="23">2.4.1.135</ecNumber>
    </recommendedName>
</protein>
<evidence type="ECO:0000256" key="11">
    <source>
        <dbReference type="ARBA" id="ARBA00022801"/>
    </source>
</evidence>
<dbReference type="SUPFAM" id="SSF50993">
    <property type="entry name" value="Peptidase/esterase 'gauge' domain"/>
    <property type="match status" value="1"/>
</dbReference>
<dbReference type="InterPro" id="IPR005027">
    <property type="entry name" value="Glyco_trans_43"/>
</dbReference>
<evidence type="ECO:0000256" key="3">
    <source>
        <dbReference type="ARBA" id="ARBA00004323"/>
    </source>
</evidence>
<dbReference type="Gene3D" id="2.130.10.120">
    <property type="entry name" value="Prolyl oligopeptidase, N-terminal domain"/>
    <property type="match status" value="1"/>
</dbReference>
<comment type="pathway">
    <text evidence="4 23">Protein modification; protein glycosylation.</text>
</comment>
<dbReference type="GO" id="GO:0004252">
    <property type="term" value="F:serine-type endopeptidase activity"/>
    <property type="evidence" value="ECO:0007669"/>
    <property type="project" value="UniProtKB-EC"/>
</dbReference>
<evidence type="ECO:0000256" key="16">
    <source>
        <dbReference type="ARBA" id="ARBA00023136"/>
    </source>
</evidence>
<name>A0A553P2H2_TIGCA</name>
<dbReference type="GO" id="GO:0015018">
    <property type="term" value="F:galactosylgalactosylxylosylprotein 3-beta-glucuronosyltransferase activity"/>
    <property type="evidence" value="ECO:0007669"/>
    <property type="project" value="UniProtKB-UniRule"/>
</dbReference>
<evidence type="ECO:0000256" key="1">
    <source>
        <dbReference type="ARBA" id="ARBA00001070"/>
    </source>
</evidence>
<dbReference type="CDD" id="cd00218">
    <property type="entry name" value="GlcAT-I"/>
    <property type="match status" value="1"/>
</dbReference>
<dbReference type="InterPro" id="IPR029058">
    <property type="entry name" value="AB_hydrolase_fold"/>
</dbReference>
<evidence type="ECO:0000256" key="9">
    <source>
        <dbReference type="ARBA" id="ARBA00022692"/>
    </source>
</evidence>
<keyword evidence="9" id="KW-0812">Transmembrane</keyword>
<feature type="glycosylation site" description="N-linked (GlcNAc...) asparagine" evidence="22">
    <location>
        <position position="757"/>
    </location>
</feature>
<evidence type="ECO:0000256" key="6">
    <source>
        <dbReference type="ARBA" id="ARBA00007706"/>
    </source>
</evidence>
<feature type="domain" description="Peptidase S9 prolyl oligopeptidase catalytic" evidence="24">
    <location>
        <begin position="428"/>
        <end position="528"/>
    </location>
</feature>